<sequence length="301" mass="33891">MKTEFALKLVLDWGRSLSGFAADHAVEAVRGGQYILESIQPWLDELSARTFRDPRDETLILAFYRELALLFWLDDCYDHDLIAPEQLAAVELALAQEAPRAPSGFESCAAQRALLAQLAYDRRDYIQLLDDTRRYCGALRAGHTQAATGKQWSYAEYLDNGVASIAYTNVFCCLSLLWGLDMACLRRCPAFRQAIWLISAIGRLQNDLHGCDRDSSMGETDNSVILLLRRYPAMPAAKFLSDELAGLTRMLRRLLVEEHLPPAWDALIDAMTGIRTHFYETSRSRYRSDGTGSTARTEPQA</sequence>
<protein>
    <recommendedName>
        <fullName evidence="3">Terpene synthase</fullName>
    </recommendedName>
</protein>
<dbReference type="InterPro" id="IPR008949">
    <property type="entry name" value="Isoprenoid_synthase_dom_sf"/>
</dbReference>
<evidence type="ECO:0000313" key="1">
    <source>
        <dbReference type="EMBL" id="KWV52326.1"/>
    </source>
</evidence>
<keyword evidence="2" id="KW-1185">Reference proteome</keyword>
<comment type="caution">
    <text evidence="1">The sequence shown here is derived from an EMBL/GenBank/DDBJ whole genome shotgun (WGS) entry which is preliminary data.</text>
</comment>
<proteinExistence type="predicted"/>
<dbReference type="RefSeq" id="WP_007539161.1">
    <property type="nucleotide sequence ID" value="NZ_LNCD01000072.1"/>
</dbReference>
<dbReference type="EMBL" id="LNCD01000072">
    <property type="protein sequence ID" value="KWV52326.1"/>
    <property type="molecule type" value="Genomic_DNA"/>
</dbReference>
<dbReference type="OrthoDB" id="8195780at2"/>
<evidence type="ECO:0008006" key="3">
    <source>
        <dbReference type="Google" id="ProtNLM"/>
    </source>
</evidence>
<organism evidence="1 2">
    <name type="scientific">Rhizobium altiplani</name>
    <dbReference type="NCBI Taxonomy" id="1864509"/>
    <lineage>
        <taxon>Bacteria</taxon>
        <taxon>Pseudomonadati</taxon>
        <taxon>Pseudomonadota</taxon>
        <taxon>Alphaproteobacteria</taxon>
        <taxon>Hyphomicrobiales</taxon>
        <taxon>Rhizobiaceae</taxon>
        <taxon>Rhizobium/Agrobacterium group</taxon>
        <taxon>Rhizobium</taxon>
    </lineage>
</organism>
<dbReference type="Pfam" id="PF19086">
    <property type="entry name" value="Terpene_syn_C_2"/>
    <property type="match status" value="1"/>
</dbReference>
<accession>A0A120FLI3</accession>
<dbReference type="Gene3D" id="1.10.600.10">
    <property type="entry name" value="Farnesyl Diphosphate Synthase"/>
    <property type="match status" value="1"/>
</dbReference>
<dbReference type="Proteomes" id="UP000068164">
    <property type="component" value="Unassembled WGS sequence"/>
</dbReference>
<evidence type="ECO:0000313" key="2">
    <source>
        <dbReference type="Proteomes" id="UP000068164"/>
    </source>
</evidence>
<dbReference type="SUPFAM" id="SSF48576">
    <property type="entry name" value="Terpenoid synthases"/>
    <property type="match status" value="1"/>
</dbReference>
<dbReference type="AlphaFoldDB" id="A0A120FLI3"/>
<name>A0A120FLI3_9HYPH</name>
<reference evidence="1 2" key="1">
    <citation type="submission" date="2015-11" db="EMBL/GenBank/DDBJ databases">
        <title>Draft Genome Sequence of the Strain BR 10423 (Rhizobium sp.) isolated from nodules of Mimosa pudica.</title>
        <authorList>
            <person name="Barauna A.C."/>
            <person name="Zilli J.E."/>
            <person name="Simoes-Araujo J.L."/>
            <person name="Reis V.M."/>
            <person name="James E.K."/>
            <person name="Reis F.B.Jr."/>
            <person name="Rouws L.F."/>
            <person name="Passos S.R."/>
            <person name="Gois S.R."/>
        </authorList>
    </citation>
    <scope>NUCLEOTIDE SEQUENCE [LARGE SCALE GENOMIC DNA]</scope>
    <source>
        <strain evidence="1 2">BR10423</strain>
    </source>
</reference>
<gene>
    <name evidence="1" type="ORF">AS026_04975</name>
</gene>